<dbReference type="EC" id="3.1.3.48" evidence="2"/>
<evidence type="ECO:0000256" key="2">
    <source>
        <dbReference type="ARBA" id="ARBA00013064"/>
    </source>
</evidence>
<dbReference type="PANTHER" id="PTHR45848">
    <property type="entry name" value="DUAL SPECIFICITY PROTEIN PHOSPHATASE 12 FAMILY MEMBER"/>
    <property type="match status" value="1"/>
</dbReference>
<dbReference type="GO" id="GO:0005634">
    <property type="term" value="C:nucleus"/>
    <property type="evidence" value="ECO:0007669"/>
    <property type="project" value="TreeGrafter"/>
</dbReference>
<reference evidence="7 8" key="1">
    <citation type="submission" date="2019-07" db="EMBL/GenBank/DDBJ databases">
        <title>Chromosome genome assembly for large yellow croaker.</title>
        <authorList>
            <person name="Xiao S."/>
        </authorList>
    </citation>
    <scope>NUCLEOTIDE SEQUENCE [LARGE SCALE GENOMIC DNA]</scope>
    <source>
        <strain evidence="7">JMULYC20181020</strain>
        <tissue evidence="7">Muscle</tissue>
    </source>
</reference>
<name>A0A6G0IJ03_LARCR</name>
<evidence type="ECO:0000313" key="8">
    <source>
        <dbReference type="Proteomes" id="UP000424527"/>
    </source>
</evidence>
<dbReference type="GO" id="GO:0004725">
    <property type="term" value="F:protein tyrosine phosphatase activity"/>
    <property type="evidence" value="ECO:0007669"/>
    <property type="project" value="UniProtKB-EC"/>
</dbReference>
<dbReference type="EMBL" id="REGW02000010">
    <property type="protein sequence ID" value="KAE8291410.1"/>
    <property type="molecule type" value="Genomic_DNA"/>
</dbReference>
<protein>
    <recommendedName>
        <fullName evidence="2">protein-tyrosine-phosphatase</fullName>
        <ecNumber evidence="2">3.1.3.48</ecNumber>
    </recommendedName>
</protein>
<accession>A0A6G0IJ03</accession>
<keyword evidence="4" id="KW-0904">Protein phosphatase</keyword>
<keyword evidence="8" id="KW-1185">Reference proteome</keyword>
<evidence type="ECO:0000256" key="5">
    <source>
        <dbReference type="SAM" id="Coils"/>
    </source>
</evidence>
<evidence type="ECO:0000256" key="6">
    <source>
        <dbReference type="SAM" id="MobiDB-lite"/>
    </source>
</evidence>
<dbReference type="Proteomes" id="UP000424527">
    <property type="component" value="Unassembled WGS sequence"/>
</dbReference>
<feature type="compositionally biased region" description="Polar residues" evidence="6">
    <location>
        <begin position="349"/>
        <end position="364"/>
    </location>
</feature>
<evidence type="ECO:0000256" key="1">
    <source>
        <dbReference type="ARBA" id="ARBA00008601"/>
    </source>
</evidence>
<comment type="caution">
    <text evidence="7">The sequence shown here is derived from an EMBL/GenBank/DDBJ whole genome shotgun (WGS) entry which is preliminary data.</text>
</comment>
<evidence type="ECO:0000313" key="7">
    <source>
        <dbReference type="EMBL" id="KAE8291410.1"/>
    </source>
</evidence>
<feature type="compositionally biased region" description="Basic and acidic residues" evidence="6">
    <location>
        <begin position="322"/>
        <end position="348"/>
    </location>
</feature>
<proteinExistence type="inferred from homology"/>
<evidence type="ECO:0000256" key="4">
    <source>
        <dbReference type="ARBA" id="ARBA00022912"/>
    </source>
</evidence>
<feature type="coiled-coil region" evidence="5">
    <location>
        <begin position="106"/>
        <end position="200"/>
    </location>
</feature>
<comment type="similarity">
    <text evidence="1">Belongs to the protein-tyrosine phosphatase family. Non-receptor class dual specificity subfamily.</text>
</comment>
<feature type="region of interest" description="Disordered" evidence="6">
    <location>
        <begin position="248"/>
        <end position="276"/>
    </location>
</feature>
<gene>
    <name evidence="7" type="ORF">D5F01_LYC11015</name>
</gene>
<feature type="region of interest" description="Disordered" evidence="6">
    <location>
        <begin position="322"/>
        <end position="364"/>
    </location>
</feature>
<dbReference type="PANTHER" id="PTHR45848:SF4">
    <property type="entry name" value="DUAL SPECIFICITY PROTEIN PHOSPHATASE 12"/>
    <property type="match status" value="1"/>
</dbReference>
<dbReference type="AlphaFoldDB" id="A0A6G0IJ03"/>
<dbReference type="GO" id="GO:0008138">
    <property type="term" value="F:protein tyrosine/serine/threonine phosphatase activity"/>
    <property type="evidence" value="ECO:0007669"/>
    <property type="project" value="TreeGrafter"/>
</dbReference>
<evidence type="ECO:0000256" key="3">
    <source>
        <dbReference type="ARBA" id="ARBA00022801"/>
    </source>
</evidence>
<sequence length="517" mass="60561">MERSQNPRTPRGRRVRFVDTAPHDYSRSRPDVHPLQRDLDSAHWRAERLQGTVDELARQRSDLLINRTKLCKTLHNYKWQIDRLEGLLKLRENEFKTEFKKSYQTISSFEAQVSSLQKQLQSKNEELEKIQLLRKQENEEMTARLESEKNKVQESAVLQNDLQQKLKMMEQQLLQKDKQIMDLQSNNHDLSHKLTEASAEFQSNNAWQTKYNALQEKFTEEMATKQQSCEATKEQLVQEKKKVEELQLKMKNEKTEKDKKDQEMKNKDKQEIDRLSQKLTETTSELSSCRVEFLQSYKAWQGEYNALEKKFKEQLIQKQQDSEKTSKLVEEEKKSLLQKEEDTERSQTERVTSNEGTVVTSGIQTEEEEKKKGFLSCIHKKKSELQHVPRELFAVDPAHSSSSEVSYRCRKCRRTLFRDSSILSHPVGEGALAFSHKKSRNLTGDVQCTSYFIEPVQWMEQSLLGVMDGQLLCPKCSSKLGSFNWCGDQCSCGRWVTPAFQLHRNRVDEIRQLNIQK</sequence>
<keyword evidence="3" id="KW-0378">Hydrolase</keyword>
<organism evidence="7 8">
    <name type="scientific">Larimichthys crocea</name>
    <name type="common">Large yellow croaker</name>
    <name type="synonym">Pseudosciaena crocea</name>
    <dbReference type="NCBI Taxonomy" id="215358"/>
    <lineage>
        <taxon>Eukaryota</taxon>
        <taxon>Metazoa</taxon>
        <taxon>Chordata</taxon>
        <taxon>Craniata</taxon>
        <taxon>Vertebrata</taxon>
        <taxon>Euteleostomi</taxon>
        <taxon>Actinopterygii</taxon>
        <taxon>Neopterygii</taxon>
        <taxon>Teleostei</taxon>
        <taxon>Neoteleostei</taxon>
        <taxon>Acanthomorphata</taxon>
        <taxon>Eupercaria</taxon>
        <taxon>Sciaenidae</taxon>
        <taxon>Larimichthys</taxon>
    </lineage>
</organism>
<keyword evidence="5" id="KW-0175">Coiled coil</keyword>